<feature type="compositionally biased region" description="Basic and acidic residues" evidence="1">
    <location>
        <begin position="344"/>
        <end position="373"/>
    </location>
</feature>
<evidence type="ECO:0000313" key="3">
    <source>
        <dbReference type="Proteomes" id="UP000813824"/>
    </source>
</evidence>
<dbReference type="OrthoDB" id="2799468at2759"/>
<gene>
    <name evidence="2" type="ORF">BXZ70DRAFT_935512</name>
</gene>
<feature type="region of interest" description="Disordered" evidence="1">
    <location>
        <begin position="317"/>
        <end position="377"/>
    </location>
</feature>
<protein>
    <recommendedName>
        <fullName evidence="4">SMP domain-containing protein</fullName>
    </recommendedName>
</protein>
<feature type="compositionally biased region" description="Basic and acidic residues" evidence="1">
    <location>
        <begin position="154"/>
        <end position="170"/>
    </location>
</feature>
<evidence type="ECO:0000256" key="1">
    <source>
        <dbReference type="SAM" id="MobiDB-lite"/>
    </source>
</evidence>
<comment type="caution">
    <text evidence="2">The sequence shown here is derived from an EMBL/GenBank/DDBJ whole genome shotgun (WGS) entry which is preliminary data.</text>
</comment>
<name>A0A8K0XQH5_9AGAR</name>
<evidence type="ECO:0008006" key="4">
    <source>
        <dbReference type="Google" id="ProtNLM"/>
    </source>
</evidence>
<feature type="compositionally biased region" description="Basic and acidic residues" evidence="1">
    <location>
        <begin position="317"/>
        <end position="326"/>
    </location>
</feature>
<reference evidence="2" key="1">
    <citation type="journal article" date="2021" name="New Phytol.">
        <title>Evolutionary innovations through gain and loss of genes in the ectomycorrhizal Boletales.</title>
        <authorList>
            <person name="Wu G."/>
            <person name="Miyauchi S."/>
            <person name="Morin E."/>
            <person name="Kuo A."/>
            <person name="Drula E."/>
            <person name="Varga T."/>
            <person name="Kohler A."/>
            <person name="Feng B."/>
            <person name="Cao Y."/>
            <person name="Lipzen A."/>
            <person name="Daum C."/>
            <person name="Hundley H."/>
            <person name="Pangilinan J."/>
            <person name="Johnson J."/>
            <person name="Barry K."/>
            <person name="LaButti K."/>
            <person name="Ng V."/>
            <person name="Ahrendt S."/>
            <person name="Min B."/>
            <person name="Choi I.G."/>
            <person name="Park H."/>
            <person name="Plett J.M."/>
            <person name="Magnuson J."/>
            <person name="Spatafora J.W."/>
            <person name="Nagy L.G."/>
            <person name="Henrissat B."/>
            <person name="Grigoriev I.V."/>
            <person name="Yang Z.L."/>
            <person name="Xu J."/>
            <person name="Martin F.M."/>
        </authorList>
    </citation>
    <scope>NUCLEOTIDE SEQUENCE</scope>
    <source>
        <strain evidence="2">KKN 215</strain>
    </source>
</reference>
<proteinExistence type="predicted"/>
<organism evidence="2 3">
    <name type="scientific">Cristinia sonorae</name>
    <dbReference type="NCBI Taxonomy" id="1940300"/>
    <lineage>
        <taxon>Eukaryota</taxon>
        <taxon>Fungi</taxon>
        <taxon>Dikarya</taxon>
        <taxon>Basidiomycota</taxon>
        <taxon>Agaricomycotina</taxon>
        <taxon>Agaricomycetes</taxon>
        <taxon>Agaricomycetidae</taxon>
        <taxon>Agaricales</taxon>
        <taxon>Pleurotineae</taxon>
        <taxon>Stephanosporaceae</taxon>
        <taxon>Cristinia</taxon>
    </lineage>
</organism>
<keyword evidence="3" id="KW-1185">Reference proteome</keyword>
<dbReference type="AlphaFoldDB" id="A0A8K0XQH5"/>
<feature type="region of interest" description="Disordered" evidence="1">
    <location>
        <begin position="137"/>
        <end position="199"/>
    </location>
</feature>
<dbReference type="EMBL" id="JAEVFJ010000013">
    <property type="protein sequence ID" value="KAH8101297.1"/>
    <property type="molecule type" value="Genomic_DNA"/>
</dbReference>
<feature type="region of interest" description="Disordered" evidence="1">
    <location>
        <begin position="383"/>
        <end position="402"/>
    </location>
</feature>
<sequence>MIYKPLLSPSSSFPTTPISLPLSPPTLSQTQINTPLFLCLSHLVQPSMSTNGPTIFSAARNDAASFGAPIDLKNISEAEARKLMSEEHKALGYRPPPGSLAAEAQAIASKHPKKAPCGITAEQIRQAALADAERIKKEREAQNEGSGAQVDLSKVGEAEDRKLMSEEHKALGHRPPAGSLAAQAQAAAAKHPKVNGSAPATHDLQRAALEDAAKLEGVTAAVAGIDLNFIGEAEARKIMSEEHKALGYRPPPGSLAAEAQAAAAKHPHSSAGLDPATLTKVALEDAKKIETIRRLSGGSSSSEKPINLKTITTSEARELQSEEQKILGHRPPSDSLAAEAQSAVDKRAEEPVTKEMAAEIQSEEQKELGHRPESGTIAAVAQSLADKNENDGGERTLGEAGL</sequence>
<feature type="compositionally biased region" description="Basic and acidic residues" evidence="1">
    <location>
        <begin position="386"/>
        <end position="402"/>
    </location>
</feature>
<dbReference type="Proteomes" id="UP000813824">
    <property type="component" value="Unassembled WGS sequence"/>
</dbReference>
<accession>A0A8K0XQH5</accession>
<evidence type="ECO:0000313" key="2">
    <source>
        <dbReference type="EMBL" id="KAH8101297.1"/>
    </source>
</evidence>